<dbReference type="AlphaFoldDB" id="A0A0M0LR01"/>
<keyword evidence="2" id="KW-1185">Reference proteome</keyword>
<sequence length="144" mass="15824">MSSAAVARTLYRALLRGSERVRSSMRAGHVVIVAEVVQRFAAHSRSSSALRKALADQGPLPLSGLVRHTFRNSDGHQSPDKALRLDTAFSAMRSMALIEEFVMNNNKLFDSLEGLSDRETPEMPRARLVASAILRDAALPRELP</sequence>
<proteinExistence type="predicted"/>
<protein>
    <submittedName>
        <fullName evidence="1">Uncharacterized protein</fullName>
    </submittedName>
</protein>
<evidence type="ECO:0000313" key="1">
    <source>
        <dbReference type="EMBL" id="KOO53426.1"/>
    </source>
</evidence>
<dbReference type="Proteomes" id="UP000037460">
    <property type="component" value="Unassembled WGS sequence"/>
</dbReference>
<dbReference type="EMBL" id="JWZX01000234">
    <property type="protein sequence ID" value="KOO53426.1"/>
    <property type="molecule type" value="Genomic_DNA"/>
</dbReference>
<comment type="caution">
    <text evidence="1">The sequence shown here is derived from an EMBL/GenBank/DDBJ whole genome shotgun (WGS) entry which is preliminary data.</text>
</comment>
<reference evidence="2" key="1">
    <citation type="journal article" date="2015" name="PLoS Genet.">
        <title>Genome Sequence and Transcriptome Analyses of Chrysochromulina tobin: Metabolic Tools for Enhanced Algal Fitness in the Prominent Order Prymnesiales (Haptophyceae).</title>
        <authorList>
            <person name="Hovde B.T."/>
            <person name="Deodato C.R."/>
            <person name="Hunsperger H.M."/>
            <person name="Ryken S.A."/>
            <person name="Yost W."/>
            <person name="Jha R.K."/>
            <person name="Patterson J."/>
            <person name="Monnat R.J. Jr."/>
            <person name="Barlow S.B."/>
            <person name="Starkenburg S.R."/>
            <person name="Cattolico R.A."/>
        </authorList>
    </citation>
    <scope>NUCLEOTIDE SEQUENCE</scope>
    <source>
        <strain evidence="2">CCMP291</strain>
    </source>
</reference>
<accession>A0A0M0LR01</accession>
<organism evidence="1 2">
    <name type="scientific">Chrysochromulina tobinii</name>
    <dbReference type="NCBI Taxonomy" id="1460289"/>
    <lineage>
        <taxon>Eukaryota</taxon>
        <taxon>Haptista</taxon>
        <taxon>Haptophyta</taxon>
        <taxon>Prymnesiophyceae</taxon>
        <taxon>Prymnesiales</taxon>
        <taxon>Chrysochromulinaceae</taxon>
        <taxon>Chrysochromulina</taxon>
    </lineage>
</organism>
<name>A0A0M0LR01_9EUKA</name>
<dbReference type="OrthoDB" id="10623154at2759"/>
<evidence type="ECO:0000313" key="2">
    <source>
        <dbReference type="Proteomes" id="UP000037460"/>
    </source>
</evidence>
<gene>
    <name evidence="1" type="ORF">Ctob_014023</name>
</gene>